<accession>A0AA46TE19</accession>
<organism evidence="1 2">
    <name type="scientific">Solicola gregarius</name>
    <dbReference type="NCBI Taxonomy" id="2908642"/>
    <lineage>
        <taxon>Bacteria</taxon>
        <taxon>Bacillati</taxon>
        <taxon>Actinomycetota</taxon>
        <taxon>Actinomycetes</taxon>
        <taxon>Propionibacteriales</taxon>
        <taxon>Nocardioidaceae</taxon>
        <taxon>Solicola</taxon>
    </lineage>
</organism>
<gene>
    <name evidence="1" type="ORF">L0C25_12890</name>
</gene>
<keyword evidence="2" id="KW-1185">Reference proteome</keyword>
<reference evidence="1" key="1">
    <citation type="submission" date="2022-01" db="EMBL/GenBank/DDBJ databases">
        <title>Nocardioidaceae gen. sp. A5X3R13.</title>
        <authorList>
            <person name="Lopez Marin M.A."/>
            <person name="Uhlik O."/>
        </authorList>
    </citation>
    <scope>NUCLEOTIDE SEQUENCE</scope>
    <source>
        <strain evidence="1">A5X3R13</strain>
    </source>
</reference>
<dbReference type="SUPFAM" id="SSF55961">
    <property type="entry name" value="Bet v1-like"/>
    <property type="match status" value="1"/>
</dbReference>
<evidence type="ECO:0000313" key="2">
    <source>
        <dbReference type="Proteomes" id="UP001164390"/>
    </source>
</evidence>
<protein>
    <recommendedName>
        <fullName evidence="3">DUF2867 domain-containing protein</fullName>
    </recommendedName>
</protein>
<dbReference type="RefSeq" id="WP_271632062.1">
    <property type="nucleotide sequence ID" value="NZ_CP094970.1"/>
</dbReference>
<dbReference type="KEGG" id="sgrg:L0C25_12890"/>
<evidence type="ECO:0000313" key="1">
    <source>
        <dbReference type="EMBL" id="UYM03453.1"/>
    </source>
</evidence>
<evidence type="ECO:0008006" key="3">
    <source>
        <dbReference type="Google" id="ProtNLM"/>
    </source>
</evidence>
<dbReference type="AlphaFoldDB" id="A0AA46TE19"/>
<name>A0AA46TE19_9ACTN</name>
<dbReference type="EMBL" id="CP094970">
    <property type="protein sequence ID" value="UYM03453.1"/>
    <property type="molecule type" value="Genomic_DNA"/>
</dbReference>
<dbReference type="Proteomes" id="UP001164390">
    <property type="component" value="Chromosome"/>
</dbReference>
<proteinExistence type="predicted"/>
<sequence length="136" mass="15360">MTSEPTHLDDHQLLIPASQERVWQAMLDYITTLLRRGRPIAWILGASPPNGFAVIAEEPHHRLDLSGQHRFATYLLRFELTIPPDRGESTLLRARSYADFHGLSGRAYRTALLMSGGHVGGVRLMLHRVRASALRR</sequence>